<reference evidence="13 14" key="1">
    <citation type="journal article" date="2023" name="Genome Announc.">
        <title>Pan-Genome Analyses of the Genus Cohnella and Proposal of the Novel Species Cohnella silvisoli sp. nov., Isolated from Forest Soil.</title>
        <authorList>
            <person name="Wang C."/>
            <person name="Mao L."/>
            <person name="Bao G."/>
            <person name="Zhu H."/>
        </authorList>
    </citation>
    <scope>NUCLEOTIDE SEQUENCE [LARGE SCALE GENOMIC DNA]</scope>
    <source>
        <strain evidence="13 14">NL03-T5-1</strain>
    </source>
</reference>
<dbReference type="NCBIfam" id="TIGR01371">
    <property type="entry name" value="met_syn_B12ind"/>
    <property type="match status" value="1"/>
</dbReference>
<dbReference type="InterPro" id="IPR006276">
    <property type="entry name" value="Cobalamin-indep_Met_synthase"/>
</dbReference>
<dbReference type="Pfam" id="PF01717">
    <property type="entry name" value="Meth_synt_2"/>
    <property type="match status" value="1"/>
</dbReference>
<feature type="binding site" evidence="10">
    <location>
        <position position="606"/>
    </location>
    <ligand>
        <name>L-methionine</name>
        <dbReference type="ChEBI" id="CHEBI:57844"/>
    </ligand>
</feature>
<feature type="binding site" evidence="10">
    <location>
        <position position="733"/>
    </location>
    <ligand>
        <name>Zn(2+)</name>
        <dbReference type="ChEBI" id="CHEBI:29105"/>
        <note>catalytic</note>
    </ligand>
</feature>
<feature type="binding site" evidence="10">
    <location>
        <position position="568"/>
    </location>
    <ligand>
        <name>5-methyltetrahydropteroyltri-L-glutamate</name>
        <dbReference type="ChEBI" id="CHEBI:58207"/>
    </ligand>
</feature>
<evidence type="ECO:0000259" key="11">
    <source>
        <dbReference type="Pfam" id="PF01717"/>
    </source>
</evidence>
<evidence type="ECO:0000256" key="5">
    <source>
        <dbReference type="ARBA" id="ARBA00022605"/>
    </source>
</evidence>
<dbReference type="SUPFAM" id="SSF51726">
    <property type="entry name" value="UROD/MetE-like"/>
    <property type="match status" value="2"/>
</dbReference>
<evidence type="ECO:0000313" key="13">
    <source>
        <dbReference type="EMBL" id="MEQ4484797.1"/>
    </source>
</evidence>
<feature type="binding site" evidence="10">
    <location>
        <position position="114"/>
    </location>
    <ligand>
        <name>5-methyltetrahydropteroyltri-L-glutamate</name>
        <dbReference type="ChEBI" id="CHEBI:58207"/>
    </ligand>
</feature>
<dbReference type="CDD" id="cd03312">
    <property type="entry name" value="CIMS_N_terminal_like"/>
    <property type="match status" value="1"/>
</dbReference>
<feature type="active site" description="Proton donor" evidence="10">
    <location>
        <position position="701"/>
    </location>
</feature>
<feature type="binding site" evidence="10">
    <location>
        <position position="491"/>
    </location>
    <ligand>
        <name>L-methionine</name>
        <dbReference type="ChEBI" id="CHEBI:57844"/>
    </ligand>
</feature>
<dbReference type="HAMAP" id="MF_00172">
    <property type="entry name" value="Meth_synth"/>
    <property type="match status" value="1"/>
</dbReference>
<evidence type="ECO:0000256" key="7">
    <source>
        <dbReference type="ARBA" id="ARBA00022723"/>
    </source>
</evidence>
<evidence type="ECO:0000256" key="9">
    <source>
        <dbReference type="ARBA" id="ARBA00023167"/>
    </source>
</evidence>
<dbReference type="EMBL" id="JASKHM010000012">
    <property type="protein sequence ID" value="MEQ4484797.1"/>
    <property type="molecule type" value="Genomic_DNA"/>
</dbReference>
<evidence type="ECO:0000313" key="14">
    <source>
        <dbReference type="Proteomes" id="UP001493487"/>
    </source>
</evidence>
<evidence type="ECO:0000256" key="2">
    <source>
        <dbReference type="ARBA" id="ARBA00004681"/>
    </source>
</evidence>
<dbReference type="EC" id="2.1.1.14" evidence="10"/>
<comment type="cofactor">
    <cofactor evidence="10">
        <name>Zn(2+)</name>
        <dbReference type="ChEBI" id="CHEBI:29105"/>
    </cofactor>
    <text evidence="10">Binds 1 zinc ion per subunit.</text>
</comment>
<comment type="similarity">
    <text evidence="3 10">Belongs to the vitamin-B12 independent methionine synthase family.</text>
</comment>
<feature type="binding site" evidence="10">
    <location>
        <position position="606"/>
    </location>
    <ligand>
        <name>L-homocysteine</name>
        <dbReference type="ChEBI" id="CHEBI:58199"/>
    </ligand>
</feature>
<keyword evidence="6 10" id="KW-0808">Transferase</keyword>
<dbReference type="PIRSF" id="PIRSF000382">
    <property type="entry name" value="MeTrfase_B12_ind"/>
    <property type="match status" value="1"/>
</dbReference>
<evidence type="ECO:0000256" key="10">
    <source>
        <dbReference type="HAMAP-Rule" id="MF_00172"/>
    </source>
</evidence>
<dbReference type="Proteomes" id="UP001493487">
    <property type="component" value="Unassembled WGS sequence"/>
</dbReference>
<dbReference type="GO" id="GO:0003871">
    <property type="term" value="F:5-methyltetrahydropteroyltriglutamate-homocysteine S-methyltransferase activity"/>
    <property type="evidence" value="ECO:0007669"/>
    <property type="project" value="UniProtKB-EC"/>
</dbReference>
<comment type="pathway">
    <text evidence="2 10">Amino-acid biosynthesis; L-methionine biosynthesis via de novo pathway; L-methionine from L-homocysteine (MetE route): step 1/1.</text>
</comment>
<comment type="catalytic activity">
    <reaction evidence="10">
        <text>5-methyltetrahydropteroyltri-L-glutamate + L-homocysteine = tetrahydropteroyltri-L-glutamate + L-methionine</text>
        <dbReference type="Rhea" id="RHEA:21196"/>
        <dbReference type="ChEBI" id="CHEBI:57844"/>
        <dbReference type="ChEBI" id="CHEBI:58140"/>
        <dbReference type="ChEBI" id="CHEBI:58199"/>
        <dbReference type="ChEBI" id="CHEBI:58207"/>
        <dbReference type="EC" id="2.1.1.14"/>
    </reaction>
</comment>
<comment type="caution">
    <text evidence="13">The sequence shown here is derived from an EMBL/GenBank/DDBJ whole genome shotgun (WGS) entry which is preliminary data.</text>
</comment>
<dbReference type="PANTHER" id="PTHR30519">
    <property type="entry name" value="5-METHYLTETRAHYDROPTEROYLTRIGLUTAMATE--HOMOCYSTEINE METHYLTRANSFERASE"/>
    <property type="match status" value="1"/>
</dbReference>
<feature type="binding site" evidence="10">
    <location>
        <begin position="438"/>
        <end position="440"/>
    </location>
    <ligand>
        <name>L-homocysteine</name>
        <dbReference type="ChEBI" id="CHEBI:58199"/>
    </ligand>
</feature>
<dbReference type="CDD" id="cd03311">
    <property type="entry name" value="CIMS_C_terminal_like"/>
    <property type="match status" value="1"/>
</dbReference>
<dbReference type="Pfam" id="PF08267">
    <property type="entry name" value="Meth_synt_1"/>
    <property type="match status" value="1"/>
</dbReference>
<feature type="binding site" evidence="10">
    <location>
        <position position="648"/>
    </location>
    <ligand>
        <name>Zn(2+)</name>
        <dbReference type="ChEBI" id="CHEBI:29105"/>
        <note>catalytic</note>
    </ligand>
</feature>
<evidence type="ECO:0000256" key="1">
    <source>
        <dbReference type="ARBA" id="ARBA00002777"/>
    </source>
</evidence>
<dbReference type="InterPro" id="IPR013215">
    <property type="entry name" value="Cbl-indep_Met_Synth_N"/>
</dbReference>
<protein>
    <recommendedName>
        <fullName evidence="10">5-methyltetrahydropteroyltriglutamate--homocysteine methyltransferase</fullName>
        <ecNumber evidence="10">2.1.1.14</ecNumber>
    </recommendedName>
    <alternativeName>
        <fullName evidence="10">Cobalamin-independent methionine synthase</fullName>
    </alternativeName>
    <alternativeName>
        <fullName evidence="10">Methionine synthase, vitamin-B12 independent isozyme</fullName>
    </alternativeName>
</protein>
<dbReference type="NCBIfam" id="NF003556">
    <property type="entry name" value="PRK05222.1"/>
    <property type="match status" value="1"/>
</dbReference>
<keyword evidence="10" id="KW-0677">Repeat</keyword>
<keyword evidence="4 10" id="KW-0489">Methyltransferase</keyword>
<evidence type="ECO:0000259" key="12">
    <source>
        <dbReference type="Pfam" id="PF08267"/>
    </source>
</evidence>
<dbReference type="InterPro" id="IPR002629">
    <property type="entry name" value="Met_Synth_C/arc"/>
</dbReference>
<comment type="function">
    <text evidence="1 10">Catalyzes the transfer of a methyl group from 5-methyltetrahydrofolate to homocysteine resulting in methionine formation.</text>
</comment>
<keyword evidence="14" id="KW-1185">Reference proteome</keyword>
<proteinExistence type="inferred from homology"/>
<feature type="binding site" evidence="10">
    <location>
        <position position="650"/>
    </location>
    <ligand>
        <name>Zn(2+)</name>
        <dbReference type="ChEBI" id="CHEBI:29105"/>
        <note>catalytic</note>
    </ligand>
</feature>
<sequence length="764" mass="85146">MAIVSTAGLGYPRIGENREWKKLLEEFWGGKREEQSFQKEMRELRIRRLLRQKKSGVAWVPSGDFTLYDSVLDHIAAFDLIPSRFRHLGTPDSLAVYFAMARGIEGAPACEMTKWFDTNYHYLVPELADQPNPKLVFNPWLDAFTEAKREAGLLTRPVLIGPYTLVRLAKGVPSSAFADVVRSFIPAYNSVLEQLVKAGAGWVQLDEPSLVTDVPQEHLALLKEVYGALKSSNPKLLIQLQTYFGAVEHPEAVFSLPVDAIGLDFVRGKDDNLNAIRKYGWPIGKKLGAGVVDGRSIWRVDPDQALGLLEELATQLPADQLIVQPSCSLLHSPVTVAVETSGDDIVRGSLSFADQKLEEVVALSEALEARLNGGVGELSPRLEENRAALAALRNHPARHRAAAQGSSEESVKGRAPFAERHALQLERFNLPLLPTTTIGSLPQTADIRKARLDWRRGKLSDDAYRQLLQERTELWIRRQEEIGIDVLVHGEFERTDMVEHFAHLLDGYHFTTNGWVQSYGSRCVKPPVIYGDVMDRGAMTLEDTLYAQSLTDRPVKGMLTGPITMLAWSFYRNDISRKEIADQIARALDAEVLRLEAAGIGMIQVDEPALREIAPLKRREWPEYLQWSVSSFRRSVAGVRDETQIHTHMCYCDYHEIIDAVEAMDADVISLETSRSHGSLIHALEHQPYANGIGLGVYDIHSPVVPETETMLAVIRDSLAVVPADRLWVNPDCGLKTRGEPETLAALKRMTEAAVLARAELVTA</sequence>
<dbReference type="RefSeq" id="WP_232187169.1">
    <property type="nucleotide sequence ID" value="NZ_JAIOAP010000011.1"/>
</dbReference>
<keyword evidence="9 10" id="KW-0486">Methionine biosynthesis</keyword>
<feature type="binding site" evidence="10">
    <location>
        <position position="672"/>
    </location>
    <ligand>
        <name>Zn(2+)</name>
        <dbReference type="ChEBI" id="CHEBI:29105"/>
        <note>catalytic</note>
    </ligand>
</feature>
<organism evidence="13 14">
    <name type="scientific">Cohnella silvisoli</name>
    <dbReference type="NCBI Taxonomy" id="2873699"/>
    <lineage>
        <taxon>Bacteria</taxon>
        <taxon>Bacillati</taxon>
        <taxon>Bacillota</taxon>
        <taxon>Bacilli</taxon>
        <taxon>Bacillales</taxon>
        <taxon>Paenibacillaceae</taxon>
        <taxon>Cohnella</taxon>
    </lineage>
</organism>
<evidence type="ECO:0000256" key="8">
    <source>
        <dbReference type="ARBA" id="ARBA00022833"/>
    </source>
</evidence>
<keyword evidence="8 10" id="KW-0862">Zinc</keyword>
<keyword evidence="7 10" id="KW-0479">Metal-binding</keyword>
<feature type="binding site" evidence="10">
    <location>
        <begin position="438"/>
        <end position="440"/>
    </location>
    <ligand>
        <name>L-methionine</name>
        <dbReference type="ChEBI" id="CHEBI:57844"/>
    </ligand>
</feature>
<dbReference type="InterPro" id="IPR038071">
    <property type="entry name" value="UROD/MetE-like_sf"/>
</dbReference>
<evidence type="ECO:0000256" key="6">
    <source>
        <dbReference type="ARBA" id="ARBA00022679"/>
    </source>
</evidence>
<feature type="binding site" evidence="10">
    <location>
        <position position="491"/>
    </location>
    <ligand>
        <name>L-homocysteine</name>
        <dbReference type="ChEBI" id="CHEBI:58199"/>
    </ligand>
</feature>
<gene>
    <name evidence="10 13" type="primary">metE</name>
    <name evidence="13" type="ORF">QJS35_20635</name>
</gene>
<feature type="binding site" evidence="10">
    <location>
        <begin position="18"/>
        <end position="21"/>
    </location>
    <ligand>
        <name>5-methyltetrahydropteroyltri-L-glutamate</name>
        <dbReference type="ChEBI" id="CHEBI:58207"/>
    </ligand>
</feature>
<keyword evidence="5 10" id="KW-0028">Amino-acid biosynthesis</keyword>
<evidence type="ECO:0000256" key="3">
    <source>
        <dbReference type="ARBA" id="ARBA00009553"/>
    </source>
</evidence>
<feature type="domain" description="Cobalamin-independent methionine synthase MetE N-terminal" evidence="12">
    <location>
        <begin position="7"/>
        <end position="315"/>
    </location>
</feature>
<feature type="domain" description="Cobalamin-independent methionine synthase MetE C-terminal/archaeal" evidence="11">
    <location>
        <begin position="433"/>
        <end position="754"/>
    </location>
</feature>
<accession>A0ABV1KXT8</accession>
<dbReference type="Gene3D" id="3.20.20.210">
    <property type="match status" value="2"/>
</dbReference>
<feature type="binding site" evidence="10">
    <location>
        <position position="612"/>
    </location>
    <ligand>
        <name>5-methyltetrahydropteroyltri-L-glutamate</name>
        <dbReference type="ChEBI" id="CHEBI:58207"/>
    </ligand>
</feature>
<feature type="binding site" evidence="10">
    <location>
        <begin position="522"/>
        <end position="523"/>
    </location>
    <ligand>
        <name>5-methyltetrahydropteroyltri-L-glutamate</name>
        <dbReference type="ChEBI" id="CHEBI:58207"/>
    </ligand>
</feature>
<dbReference type="GO" id="GO:0032259">
    <property type="term" value="P:methylation"/>
    <property type="evidence" value="ECO:0007669"/>
    <property type="project" value="UniProtKB-KW"/>
</dbReference>
<name>A0ABV1KXT8_9BACL</name>
<evidence type="ECO:0000256" key="4">
    <source>
        <dbReference type="ARBA" id="ARBA00022603"/>
    </source>
</evidence>